<protein>
    <submittedName>
        <fullName evidence="2">Tripartite tricarboxylate transporter substrate binding protein</fullName>
    </submittedName>
</protein>
<dbReference type="PIRSF" id="PIRSF017082">
    <property type="entry name" value="YflP"/>
    <property type="match status" value="1"/>
</dbReference>
<dbReference type="CDD" id="cd07012">
    <property type="entry name" value="PBP2_Bug_TTT"/>
    <property type="match status" value="1"/>
</dbReference>
<gene>
    <name evidence="2" type="ORF">FOC84_18805</name>
</gene>
<accession>A0A7D4HSB6</accession>
<dbReference type="KEGG" id="apes:FOC84_18805"/>
<organism evidence="2 3">
    <name type="scientific">Achromobacter pestifer</name>
    <dbReference type="NCBI Taxonomy" id="1353889"/>
    <lineage>
        <taxon>Bacteria</taxon>
        <taxon>Pseudomonadati</taxon>
        <taxon>Pseudomonadota</taxon>
        <taxon>Betaproteobacteria</taxon>
        <taxon>Burkholderiales</taxon>
        <taxon>Alcaligenaceae</taxon>
        <taxon>Achromobacter</taxon>
    </lineage>
</organism>
<dbReference type="InterPro" id="IPR005064">
    <property type="entry name" value="BUG"/>
</dbReference>
<dbReference type="SUPFAM" id="SSF53850">
    <property type="entry name" value="Periplasmic binding protein-like II"/>
    <property type="match status" value="1"/>
</dbReference>
<evidence type="ECO:0000313" key="2">
    <source>
        <dbReference type="EMBL" id="QKH36877.1"/>
    </source>
</evidence>
<name>A0A7D4HSB6_9BURK</name>
<dbReference type="Proteomes" id="UP000500970">
    <property type="component" value="Chromosome"/>
</dbReference>
<dbReference type="Gene3D" id="3.40.190.150">
    <property type="entry name" value="Bordetella uptake gene, domain 1"/>
    <property type="match status" value="1"/>
</dbReference>
<proteinExistence type="inferred from homology"/>
<keyword evidence="3" id="KW-1185">Reference proteome</keyword>
<dbReference type="Gene3D" id="3.40.190.10">
    <property type="entry name" value="Periplasmic binding protein-like II"/>
    <property type="match status" value="1"/>
</dbReference>
<dbReference type="RefSeq" id="WP_173145755.1">
    <property type="nucleotide sequence ID" value="NZ_CP053985.1"/>
</dbReference>
<dbReference type="PANTHER" id="PTHR42928:SF5">
    <property type="entry name" value="BLR1237 PROTEIN"/>
    <property type="match status" value="1"/>
</dbReference>
<evidence type="ECO:0000256" key="1">
    <source>
        <dbReference type="ARBA" id="ARBA00006987"/>
    </source>
</evidence>
<evidence type="ECO:0000313" key="3">
    <source>
        <dbReference type="Proteomes" id="UP000500970"/>
    </source>
</evidence>
<dbReference type="AlphaFoldDB" id="A0A7D4HSB6"/>
<sequence>MRRKVCVGLGAWAALAQTGLPSIGRAAGAWRPERPVRFIVPFAAGGASDVFARLVSEPATRLLGQTMIVENKPGGGGVIAADFVAKATPDGYTLLMATPGTQLTNPYLFKSLPYNPDTFVPAGPLFEAPNVLVVHPDVPARTVAELIALAKKEPRQLNFSSSGLGSSSHLSGEMFKMMAGVEMTHVPYRGSAPAMADLIAGRVQLTIDTISTVLPHIRSGALRVLGTGSAEPHPVLPGVPTIAASLPGFESGAINYVLAPAGTPPQVAAGLADVFRAALAEPATQARIVEMGYTVLTDTPDELRARIAREQKKWKHVIEAAGVTL</sequence>
<dbReference type="Pfam" id="PF03401">
    <property type="entry name" value="TctC"/>
    <property type="match status" value="1"/>
</dbReference>
<dbReference type="InterPro" id="IPR042100">
    <property type="entry name" value="Bug_dom1"/>
</dbReference>
<comment type="similarity">
    <text evidence="1">Belongs to the UPF0065 (bug) family.</text>
</comment>
<dbReference type="PANTHER" id="PTHR42928">
    <property type="entry name" value="TRICARBOXYLATE-BINDING PROTEIN"/>
    <property type="match status" value="1"/>
</dbReference>
<reference evidence="2 3" key="1">
    <citation type="submission" date="2020-05" db="EMBL/GenBank/DDBJ databases">
        <title>FDA dAtabase for Regulatory Grade micrObial Sequences (FDA-ARGOS): Supporting development and validation of Infectious Disease Dx tests.</title>
        <authorList>
            <person name="Sproer C."/>
            <person name="Gronow S."/>
            <person name="Severitt S."/>
            <person name="Schroder I."/>
            <person name="Tallon L."/>
            <person name="Sadzewicz L."/>
            <person name="Zhao X."/>
            <person name="Vavikolanu K."/>
            <person name="Mehta A."/>
            <person name="Aluvathingal J."/>
            <person name="Nadendla S."/>
            <person name="Myers T."/>
            <person name="Yan Y."/>
            <person name="Sichtig H."/>
        </authorList>
    </citation>
    <scope>NUCLEOTIDE SEQUENCE [LARGE SCALE GENOMIC DNA]</scope>
    <source>
        <strain evidence="2 3">FDAARGOS_790</strain>
    </source>
</reference>
<dbReference type="EMBL" id="CP053985">
    <property type="protein sequence ID" value="QKH36877.1"/>
    <property type="molecule type" value="Genomic_DNA"/>
</dbReference>